<feature type="compositionally biased region" description="Low complexity" evidence="10">
    <location>
        <begin position="768"/>
        <end position="779"/>
    </location>
</feature>
<keyword evidence="8" id="KW-0479">Metal-binding</keyword>
<feature type="compositionally biased region" description="Basic and acidic residues" evidence="10">
    <location>
        <begin position="396"/>
        <end position="414"/>
    </location>
</feature>
<keyword evidence="14" id="KW-1185">Reference proteome</keyword>
<feature type="domain" description="PAP-associated" evidence="11">
    <location>
        <begin position="626"/>
        <end position="706"/>
    </location>
</feature>
<dbReference type="AlphaFoldDB" id="A0A6A6AX67"/>
<feature type="region of interest" description="Disordered" evidence="10">
    <location>
        <begin position="743"/>
        <end position="816"/>
    </location>
</feature>
<evidence type="ECO:0000256" key="4">
    <source>
        <dbReference type="ARBA" id="ARBA00008593"/>
    </source>
</evidence>
<feature type="compositionally biased region" description="Low complexity" evidence="10">
    <location>
        <begin position="789"/>
        <end position="815"/>
    </location>
</feature>
<evidence type="ECO:0000256" key="7">
    <source>
        <dbReference type="ARBA" id="ARBA00022679"/>
    </source>
</evidence>
<evidence type="ECO:0000256" key="9">
    <source>
        <dbReference type="ARBA" id="ARBA00022842"/>
    </source>
</evidence>
<evidence type="ECO:0000256" key="3">
    <source>
        <dbReference type="ARBA" id="ARBA00004496"/>
    </source>
</evidence>
<gene>
    <name evidence="13" type="ORF">K452DRAFT_293256</name>
</gene>
<dbReference type="GO" id="GO:0005737">
    <property type="term" value="C:cytoplasm"/>
    <property type="evidence" value="ECO:0007669"/>
    <property type="project" value="UniProtKB-SubCell"/>
</dbReference>
<evidence type="ECO:0000256" key="10">
    <source>
        <dbReference type="SAM" id="MobiDB-lite"/>
    </source>
</evidence>
<evidence type="ECO:0000256" key="2">
    <source>
        <dbReference type="ARBA" id="ARBA00001946"/>
    </source>
</evidence>
<keyword evidence="7" id="KW-0808">Transferase</keyword>
<dbReference type="GO" id="GO:0046872">
    <property type="term" value="F:metal ion binding"/>
    <property type="evidence" value="ECO:0007669"/>
    <property type="project" value="UniProtKB-KW"/>
</dbReference>
<feature type="compositionally biased region" description="Polar residues" evidence="10">
    <location>
        <begin position="147"/>
        <end position="164"/>
    </location>
</feature>
<dbReference type="PANTHER" id="PTHR12271:SF40">
    <property type="entry name" value="POLY(A) RNA POLYMERASE GLD2"/>
    <property type="match status" value="1"/>
</dbReference>
<dbReference type="GeneID" id="54299026"/>
<evidence type="ECO:0000256" key="5">
    <source>
        <dbReference type="ARBA" id="ARBA00012388"/>
    </source>
</evidence>
<feature type="domain" description="Poly(A) RNA polymerase mitochondrial-like central palm" evidence="12">
    <location>
        <begin position="256"/>
        <end position="362"/>
    </location>
</feature>
<evidence type="ECO:0000256" key="8">
    <source>
        <dbReference type="ARBA" id="ARBA00022723"/>
    </source>
</evidence>
<dbReference type="Pfam" id="PF03828">
    <property type="entry name" value="PAP_assoc"/>
    <property type="match status" value="1"/>
</dbReference>
<reference evidence="13" key="1">
    <citation type="journal article" date="2020" name="Stud. Mycol.">
        <title>101 Dothideomycetes genomes: a test case for predicting lifestyles and emergence of pathogens.</title>
        <authorList>
            <person name="Haridas S."/>
            <person name="Albert R."/>
            <person name="Binder M."/>
            <person name="Bloem J."/>
            <person name="Labutti K."/>
            <person name="Salamov A."/>
            <person name="Andreopoulos B."/>
            <person name="Baker S."/>
            <person name="Barry K."/>
            <person name="Bills G."/>
            <person name="Bluhm B."/>
            <person name="Cannon C."/>
            <person name="Castanera R."/>
            <person name="Culley D."/>
            <person name="Daum C."/>
            <person name="Ezra D."/>
            <person name="Gonzalez J."/>
            <person name="Henrissat B."/>
            <person name="Kuo A."/>
            <person name="Liang C."/>
            <person name="Lipzen A."/>
            <person name="Lutzoni F."/>
            <person name="Magnuson J."/>
            <person name="Mondo S."/>
            <person name="Nolan M."/>
            <person name="Ohm R."/>
            <person name="Pangilinan J."/>
            <person name="Park H.-J."/>
            <person name="Ramirez L."/>
            <person name="Alfaro M."/>
            <person name="Sun H."/>
            <person name="Tritt A."/>
            <person name="Yoshinaga Y."/>
            <person name="Zwiers L.-H."/>
            <person name="Turgeon B."/>
            <person name="Goodwin S."/>
            <person name="Spatafora J."/>
            <person name="Crous P."/>
            <person name="Grigoriev I."/>
        </authorList>
    </citation>
    <scope>NUCLEOTIDE SEQUENCE</scope>
    <source>
        <strain evidence="13">CBS 121167</strain>
    </source>
</reference>
<dbReference type="GO" id="GO:1990817">
    <property type="term" value="F:poly(A) RNA polymerase activity"/>
    <property type="evidence" value="ECO:0007669"/>
    <property type="project" value="UniProtKB-EC"/>
</dbReference>
<organism evidence="13 14">
    <name type="scientific">Aplosporella prunicola CBS 121167</name>
    <dbReference type="NCBI Taxonomy" id="1176127"/>
    <lineage>
        <taxon>Eukaryota</taxon>
        <taxon>Fungi</taxon>
        <taxon>Dikarya</taxon>
        <taxon>Ascomycota</taxon>
        <taxon>Pezizomycotina</taxon>
        <taxon>Dothideomycetes</taxon>
        <taxon>Dothideomycetes incertae sedis</taxon>
        <taxon>Botryosphaeriales</taxon>
        <taxon>Aplosporellaceae</taxon>
        <taxon>Aplosporella</taxon>
    </lineage>
</organism>
<evidence type="ECO:0000313" key="13">
    <source>
        <dbReference type="EMBL" id="KAF2135387.1"/>
    </source>
</evidence>
<feature type="compositionally biased region" description="Basic and acidic residues" evidence="10">
    <location>
        <begin position="379"/>
        <end position="388"/>
    </location>
</feature>
<comment type="cofactor">
    <cofactor evidence="2">
        <name>Mg(2+)</name>
        <dbReference type="ChEBI" id="CHEBI:18420"/>
    </cofactor>
</comment>
<dbReference type="SUPFAM" id="SSF81301">
    <property type="entry name" value="Nucleotidyltransferase"/>
    <property type="match status" value="1"/>
</dbReference>
<evidence type="ECO:0000259" key="11">
    <source>
        <dbReference type="Pfam" id="PF03828"/>
    </source>
</evidence>
<feature type="region of interest" description="Disordered" evidence="10">
    <location>
        <begin position="1"/>
        <end position="228"/>
    </location>
</feature>
<protein>
    <recommendedName>
        <fullName evidence="5">polynucleotide adenylyltransferase</fullName>
        <ecNumber evidence="5">2.7.7.19</ecNumber>
    </recommendedName>
</protein>
<proteinExistence type="inferred from homology"/>
<dbReference type="EC" id="2.7.7.19" evidence="5"/>
<keyword evidence="6" id="KW-0963">Cytoplasm</keyword>
<comment type="cofactor">
    <cofactor evidence="1">
        <name>Mn(2+)</name>
        <dbReference type="ChEBI" id="CHEBI:29035"/>
    </cofactor>
</comment>
<comment type="subcellular location">
    <subcellularLocation>
        <location evidence="3">Cytoplasm</location>
    </subcellularLocation>
</comment>
<dbReference type="Proteomes" id="UP000799438">
    <property type="component" value="Unassembled WGS sequence"/>
</dbReference>
<feature type="region of interest" description="Disordered" evidence="10">
    <location>
        <begin position="379"/>
        <end position="490"/>
    </location>
</feature>
<dbReference type="CDD" id="cd22541">
    <property type="entry name" value="SP5_N"/>
    <property type="match status" value="1"/>
</dbReference>
<dbReference type="Gene3D" id="3.30.460.10">
    <property type="entry name" value="Beta Polymerase, domain 2"/>
    <property type="match status" value="1"/>
</dbReference>
<evidence type="ECO:0000259" key="12">
    <source>
        <dbReference type="Pfam" id="PF22600"/>
    </source>
</evidence>
<dbReference type="OrthoDB" id="407432at2759"/>
<dbReference type="InterPro" id="IPR043519">
    <property type="entry name" value="NT_sf"/>
</dbReference>
<sequence length="829" mass="90043">MNPPSSLEDQLRSMILNNSPLTPTNPPQAIAQPQSAVPPANYPPSSNVSADGAALPRGGAGAGRYQQHRSSHGPAHGRVPSQQSSGPEWRSRGPPPAHRGSPHHRGHSVPHQQFQESPVGSAASPRAPRHQPPRGRGYAGPPHGRNHSTQGVPSNSASPQQSRMPWSRGGSHPQAAPYPGCVGASGGVPPTAPGHPVQILQRPQQPAASGSPNPSPGFQGRPLNNGYRQPYQIHTKHQLEAQCNYLDGVATVEIPKVAMSEEELNEKQSFVDNLEKICQTEIALLPDVPSLDFKCFGSIGTGFATKGSDIDLAVVASEEENTELAKKAGPRALEKIFLDKGFGARLLTHTRVPIIKFCEKPSDELHTNLLLERKKWDDLPEDEKEGKVEPQVATGEGEKSSKADEAKDSERRNTDTAADGKSASPSTSQNNELREDKKAMPKPSTPGMIDKQVSFPEGNPQDAGEEKKDVQSQGQQRHEKPWLREKPLGPLDFPKDGVGIQCDLNFSGHLGIYNTKLLHCYSISDQRVREMVIFVKAWAKTRKVNSSYNGTLSSYGYSLMVLHYLMRIPADPVIRDLQLDNTQQINGRRPTWIDVTINGVKVKFWGDEEYITAAARKGQWTLNRESLGSLLRGFFRYYGCPGHPDRVGGFHWTRDVITFGQRMPWERLVTKNELGWTQARTEQRDNAKEVRHRYLVAIQDPFELNHNVGRTVTHQGICAIREEFRRAWRILEAEAAGQPHKQLFASIDDDPPPPQTVLSGAHRHGSGANDAAAAAAAVAQSPGQGHTPARAGSGDARARQGSAAQAKAQAGLSPAEAGALLNGVGAGSA</sequence>
<name>A0A6A6AX67_9PEZI</name>
<keyword evidence="9" id="KW-0460">Magnesium</keyword>
<dbReference type="Gene3D" id="1.10.1410.10">
    <property type="match status" value="1"/>
</dbReference>
<comment type="similarity">
    <text evidence="4">Belongs to the DNA polymerase type-B-like family.</text>
</comment>
<dbReference type="Pfam" id="PF22600">
    <property type="entry name" value="MTPAP-like_central"/>
    <property type="match status" value="1"/>
</dbReference>
<dbReference type="EMBL" id="ML995591">
    <property type="protein sequence ID" value="KAF2135387.1"/>
    <property type="molecule type" value="Genomic_DNA"/>
</dbReference>
<evidence type="ECO:0000313" key="14">
    <source>
        <dbReference type="Proteomes" id="UP000799438"/>
    </source>
</evidence>
<evidence type="ECO:0000256" key="1">
    <source>
        <dbReference type="ARBA" id="ARBA00001936"/>
    </source>
</evidence>
<feature type="compositionally biased region" description="Low complexity" evidence="10">
    <location>
        <begin position="203"/>
        <end position="212"/>
    </location>
</feature>
<evidence type="ECO:0000256" key="6">
    <source>
        <dbReference type="ARBA" id="ARBA00022490"/>
    </source>
</evidence>
<dbReference type="GO" id="GO:0031123">
    <property type="term" value="P:RNA 3'-end processing"/>
    <property type="evidence" value="ECO:0007669"/>
    <property type="project" value="TreeGrafter"/>
</dbReference>
<accession>A0A6A6AX67</accession>
<dbReference type="SUPFAM" id="SSF81631">
    <property type="entry name" value="PAP/OAS1 substrate-binding domain"/>
    <property type="match status" value="1"/>
</dbReference>
<feature type="compositionally biased region" description="Basic and acidic residues" evidence="10">
    <location>
        <begin position="464"/>
        <end position="487"/>
    </location>
</feature>
<dbReference type="InterPro" id="IPR054708">
    <property type="entry name" value="MTPAP-like_central"/>
</dbReference>
<dbReference type="RefSeq" id="XP_033391105.1">
    <property type="nucleotide sequence ID" value="XM_033541530.1"/>
</dbReference>
<dbReference type="InterPro" id="IPR002058">
    <property type="entry name" value="PAP_assoc"/>
</dbReference>
<dbReference type="PANTHER" id="PTHR12271">
    <property type="entry name" value="POLY A POLYMERASE CID PAP -RELATED"/>
    <property type="match status" value="1"/>
</dbReference>
<dbReference type="GO" id="GO:0010605">
    <property type="term" value="P:negative regulation of macromolecule metabolic process"/>
    <property type="evidence" value="ECO:0007669"/>
    <property type="project" value="UniProtKB-ARBA"/>
</dbReference>
<dbReference type="GO" id="GO:0050265">
    <property type="term" value="F:RNA uridylyltransferase activity"/>
    <property type="evidence" value="ECO:0007669"/>
    <property type="project" value="TreeGrafter"/>
</dbReference>